<dbReference type="RefSeq" id="WP_008870172.1">
    <property type="nucleotide sequence ID" value="NZ_ACJN02000002.1"/>
</dbReference>
<evidence type="ECO:0000313" key="8">
    <source>
        <dbReference type="EMBL" id="EFI34858.1"/>
    </source>
</evidence>
<organism evidence="8 9">
    <name type="scientific">Desulfonatronospira thiodismutans ASO3-1</name>
    <dbReference type="NCBI Taxonomy" id="555779"/>
    <lineage>
        <taxon>Bacteria</taxon>
        <taxon>Pseudomonadati</taxon>
        <taxon>Thermodesulfobacteriota</taxon>
        <taxon>Desulfovibrionia</taxon>
        <taxon>Desulfovibrionales</taxon>
        <taxon>Desulfonatronovibrionaceae</taxon>
        <taxon>Desulfonatronospira</taxon>
    </lineage>
</organism>
<feature type="transmembrane region" description="Helical" evidence="6">
    <location>
        <begin position="143"/>
        <end position="168"/>
    </location>
</feature>
<comment type="subcellular location">
    <subcellularLocation>
        <location evidence="1">Cell membrane</location>
        <topology evidence="1">Multi-pass membrane protein</topology>
    </subcellularLocation>
</comment>
<dbReference type="EMBL" id="ACJN02000002">
    <property type="protein sequence ID" value="EFI34858.1"/>
    <property type="molecule type" value="Genomic_DNA"/>
</dbReference>
<feature type="transmembrane region" description="Helical" evidence="6">
    <location>
        <begin position="291"/>
        <end position="309"/>
    </location>
</feature>
<dbReference type="Gene3D" id="1.20.1250.20">
    <property type="entry name" value="MFS general substrate transporter like domains"/>
    <property type="match status" value="2"/>
</dbReference>
<feature type="transmembrane region" description="Helical" evidence="6">
    <location>
        <begin position="378"/>
        <end position="399"/>
    </location>
</feature>
<sequence>MDRMNILPDFIRQKPGLALFAMLAVAVSGFGQTFFVSVFGEEIRTSAGLSHTAYGSIYSLATLVSAAMLFKFGRLVDIWPLSRAVLLATAILALGCLLVGLKGGVLLLSVGFFCIRFGGQGLFGHMGMTTAARYFSAHRGKAVALAGSGFPLAEAVLPASAVFMAALWGWHVPWLASAGFLVLMVLPLLYYLTRDIPAPVQDLAGKEAKDSLRSHTREEVVRDRGFYMVLPAILASPFMVTALLFHQAAVASMQGWSMHVVGTAFTCYAAGHLGALLGTGPLVDRISAGKTLPLAVLPMAAGLMILAAFQGIWVAYVYLGLMGMTHGMTATAGGAVWAERYGLLHLGSIRAMAQSAVVLSTAAAPLLAGFLLDQGLGINILAAILAATTLTCGVLARFAPAPRS</sequence>
<feature type="transmembrane region" description="Helical" evidence="6">
    <location>
        <begin position="349"/>
        <end position="372"/>
    </location>
</feature>
<evidence type="ECO:0000313" key="9">
    <source>
        <dbReference type="Proteomes" id="UP000005496"/>
    </source>
</evidence>
<keyword evidence="2" id="KW-1003">Cell membrane</keyword>
<dbReference type="AlphaFoldDB" id="D6SQ32"/>
<evidence type="ECO:0000256" key="3">
    <source>
        <dbReference type="ARBA" id="ARBA00022692"/>
    </source>
</evidence>
<protein>
    <submittedName>
        <fullName evidence="8">Major facilitator superfamily MFS_1</fullName>
    </submittedName>
</protein>
<evidence type="ECO:0000256" key="5">
    <source>
        <dbReference type="ARBA" id="ARBA00023136"/>
    </source>
</evidence>
<dbReference type="GO" id="GO:0005886">
    <property type="term" value="C:plasma membrane"/>
    <property type="evidence" value="ECO:0007669"/>
    <property type="project" value="UniProtKB-SubCell"/>
</dbReference>
<feature type="transmembrane region" description="Helical" evidence="6">
    <location>
        <begin position="256"/>
        <end position="279"/>
    </location>
</feature>
<feature type="transmembrane region" description="Helical" evidence="6">
    <location>
        <begin position="226"/>
        <end position="250"/>
    </location>
</feature>
<evidence type="ECO:0000256" key="1">
    <source>
        <dbReference type="ARBA" id="ARBA00004651"/>
    </source>
</evidence>
<keyword evidence="5 6" id="KW-0472">Membrane</keyword>
<dbReference type="Proteomes" id="UP000005496">
    <property type="component" value="Unassembled WGS sequence"/>
</dbReference>
<name>D6SQ32_9BACT</name>
<proteinExistence type="predicted"/>
<comment type="caution">
    <text evidence="8">The sequence shown here is derived from an EMBL/GenBank/DDBJ whole genome shotgun (WGS) entry which is preliminary data.</text>
</comment>
<evidence type="ECO:0000259" key="7">
    <source>
        <dbReference type="PROSITE" id="PS50850"/>
    </source>
</evidence>
<dbReference type="PROSITE" id="PS50850">
    <property type="entry name" value="MFS"/>
    <property type="match status" value="1"/>
</dbReference>
<feature type="transmembrane region" description="Helical" evidence="6">
    <location>
        <begin position="174"/>
        <end position="192"/>
    </location>
</feature>
<dbReference type="InterPro" id="IPR050189">
    <property type="entry name" value="MFS_Efflux_Transporters"/>
</dbReference>
<keyword evidence="4 6" id="KW-1133">Transmembrane helix</keyword>
<dbReference type="InterPro" id="IPR036259">
    <property type="entry name" value="MFS_trans_sf"/>
</dbReference>
<dbReference type="InterPro" id="IPR011701">
    <property type="entry name" value="MFS"/>
</dbReference>
<keyword evidence="9" id="KW-1185">Reference proteome</keyword>
<gene>
    <name evidence="8" type="ORF">Dthio_PD2249</name>
</gene>
<dbReference type="PANTHER" id="PTHR43124:SF3">
    <property type="entry name" value="CHLORAMPHENICOL EFFLUX PUMP RV0191"/>
    <property type="match status" value="1"/>
</dbReference>
<dbReference type="SUPFAM" id="SSF103473">
    <property type="entry name" value="MFS general substrate transporter"/>
    <property type="match status" value="1"/>
</dbReference>
<evidence type="ECO:0000256" key="6">
    <source>
        <dbReference type="SAM" id="Phobius"/>
    </source>
</evidence>
<dbReference type="GO" id="GO:0022857">
    <property type="term" value="F:transmembrane transporter activity"/>
    <property type="evidence" value="ECO:0007669"/>
    <property type="project" value="InterPro"/>
</dbReference>
<feature type="transmembrane region" description="Helical" evidence="6">
    <location>
        <begin position="55"/>
        <end position="72"/>
    </location>
</feature>
<dbReference type="PANTHER" id="PTHR43124">
    <property type="entry name" value="PURINE EFFLUX PUMP PBUE"/>
    <property type="match status" value="1"/>
</dbReference>
<evidence type="ECO:0000256" key="2">
    <source>
        <dbReference type="ARBA" id="ARBA00022475"/>
    </source>
</evidence>
<evidence type="ECO:0000256" key="4">
    <source>
        <dbReference type="ARBA" id="ARBA00022989"/>
    </source>
</evidence>
<feature type="transmembrane region" description="Helical" evidence="6">
    <location>
        <begin position="84"/>
        <end position="101"/>
    </location>
</feature>
<keyword evidence="3 6" id="KW-0812">Transmembrane</keyword>
<accession>D6SQ32</accession>
<dbReference type="Pfam" id="PF07690">
    <property type="entry name" value="MFS_1"/>
    <property type="match status" value="1"/>
</dbReference>
<dbReference type="InterPro" id="IPR020846">
    <property type="entry name" value="MFS_dom"/>
</dbReference>
<reference evidence="8" key="1">
    <citation type="submission" date="2010-05" db="EMBL/GenBank/DDBJ databases">
        <title>The draft genome of Desulfonatronospira thiodismutans ASO3-1.</title>
        <authorList>
            <consortium name="US DOE Joint Genome Institute (JGI-PGF)"/>
            <person name="Lucas S."/>
            <person name="Copeland A."/>
            <person name="Lapidus A."/>
            <person name="Cheng J.-F."/>
            <person name="Bruce D."/>
            <person name="Goodwin L."/>
            <person name="Pitluck S."/>
            <person name="Chertkov O."/>
            <person name="Brettin T."/>
            <person name="Detter J.C."/>
            <person name="Han C."/>
            <person name="Land M.L."/>
            <person name="Hauser L."/>
            <person name="Kyrpides N."/>
            <person name="Mikhailova N."/>
            <person name="Muyzer G."/>
            <person name="Woyke T."/>
        </authorList>
    </citation>
    <scope>NUCLEOTIDE SEQUENCE [LARGE SCALE GENOMIC DNA]</scope>
    <source>
        <strain evidence="8">ASO3-1</strain>
    </source>
</reference>
<dbReference type="eggNOG" id="COG2814">
    <property type="taxonomic scope" value="Bacteria"/>
</dbReference>
<feature type="domain" description="Major facilitator superfamily (MFS) profile" evidence="7">
    <location>
        <begin position="17"/>
        <end position="404"/>
    </location>
</feature>